<feature type="binding site" evidence="7">
    <location>
        <position position="101"/>
    </location>
    <ligand>
        <name>ATP</name>
        <dbReference type="ChEBI" id="CHEBI:30616"/>
    </ligand>
</feature>
<accession>A0A9E7UC09</accession>
<dbReference type="GO" id="GO:0016887">
    <property type="term" value="F:ATP hydrolysis activity"/>
    <property type="evidence" value="ECO:0007669"/>
    <property type="project" value="InterPro"/>
</dbReference>
<keyword evidence="3 7" id="KW-0808">Transferase</keyword>
<dbReference type="KEGG" id="ssai:N0B31_05515"/>
<dbReference type="SUPFAM" id="SSF52540">
    <property type="entry name" value="P-loop containing nucleoside triphosphate hydrolases"/>
    <property type="match status" value="1"/>
</dbReference>
<dbReference type="InterPro" id="IPR020618">
    <property type="entry name" value="Adenyl_kinase_AK6"/>
</dbReference>
<dbReference type="GO" id="GO:0006364">
    <property type="term" value="P:rRNA processing"/>
    <property type="evidence" value="ECO:0007669"/>
    <property type="project" value="UniProtKB-KW"/>
</dbReference>
<dbReference type="HAMAP" id="MF_00039">
    <property type="entry name" value="Adenylate_kinase_AK6"/>
    <property type="match status" value="1"/>
</dbReference>
<comment type="similarity">
    <text evidence="7">Belongs to the adenylate kinase family. AK6 subfamily.</text>
</comment>
<name>A0A9E7UC09_9EURY</name>
<dbReference type="GeneID" id="74941859"/>
<evidence type="ECO:0000256" key="5">
    <source>
        <dbReference type="ARBA" id="ARBA00022777"/>
    </source>
</evidence>
<dbReference type="GO" id="GO:0005524">
    <property type="term" value="F:ATP binding"/>
    <property type="evidence" value="ECO:0007669"/>
    <property type="project" value="UniProtKB-UniRule"/>
</dbReference>
<dbReference type="Gene3D" id="3.40.50.300">
    <property type="entry name" value="P-loop containing nucleotide triphosphate hydrolases"/>
    <property type="match status" value="1"/>
</dbReference>
<comment type="catalytic activity">
    <reaction evidence="7">
        <text>AMP + ATP = 2 ADP</text>
        <dbReference type="Rhea" id="RHEA:12973"/>
        <dbReference type="ChEBI" id="CHEBI:30616"/>
        <dbReference type="ChEBI" id="CHEBI:456215"/>
        <dbReference type="ChEBI" id="CHEBI:456216"/>
        <dbReference type="EC" id="2.7.4.3"/>
    </reaction>
</comment>
<comment type="function">
    <text evidence="7">Broad-specificity nucleoside monophosphate (NMP) kinase that catalyzes the reversible transfer of the terminal phosphate group between nucleoside triphosphates and monophosphates. Has also ATPase activity. Involved in the late maturation steps of the 30S ribosomal particles, specifically 16S rRNA maturation. While NMP activity is not required for ribosome maturation, ATPase activity is. Associates transiently with small ribosomal subunit protein uS11. ATP hydrolysis breaks the interaction with uS11. May temporarily remove uS11 from the ribosome to enable a conformational change of the ribosomal RNA that is needed for the final maturation step of the small ribosomal subunit.</text>
</comment>
<evidence type="ECO:0000256" key="2">
    <source>
        <dbReference type="ARBA" id="ARBA00022552"/>
    </source>
</evidence>
<comment type="catalytic activity">
    <reaction evidence="7">
        <text>ATP + H2O = ADP + phosphate + H(+)</text>
        <dbReference type="Rhea" id="RHEA:13065"/>
        <dbReference type="ChEBI" id="CHEBI:15377"/>
        <dbReference type="ChEBI" id="CHEBI:15378"/>
        <dbReference type="ChEBI" id="CHEBI:30616"/>
        <dbReference type="ChEBI" id="CHEBI:43474"/>
        <dbReference type="ChEBI" id="CHEBI:456216"/>
    </reaction>
</comment>
<feature type="binding site" evidence="7">
    <location>
        <position position="12"/>
    </location>
    <ligand>
        <name>ATP</name>
        <dbReference type="ChEBI" id="CHEBI:30616"/>
    </ligand>
</feature>
<evidence type="ECO:0000313" key="9">
    <source>
        <dbReference type="Proteomes" id="UP001057580"/>
    </source>
</evidence>
<evidence type="ECO:0000256" key="3">
    <source>
        <dbReference type="ARBA" id="ARBA00022679"/>
    </source>
</evidence>
<feature type="binding site" evidence="7">
    <location>
        <position position="14"/>
    </location>
    <ligand>
        <name>ATP</name>
        <dbReference type="ChEBI" id="CHEBI:30616"/>
    </ligand>
</feature>
<feature type="binding site" evidence="7">
    <location>
        <position position="10"/>
    </location>
    <ligand>
        <name>ATP</name>
        <dbReference type="ChEBI" id="CHEBI:30616"/>
    </ligand>
</feature>
<dbReference type="RefSeq" id="WP_260594853.1">
    <property type="nucleotide sequence ID" value="NZ_CP104003.1"/>
</dbReference>
<dbReference type="AlphaFoldDB" id="A0A9E7UC09"/>
<organism evidence="8 9">
    <name type="scientific">Salinirubellus salinus</name>
    <dbReference type="NCBI Taxonomy" id="1364945"/>
    <lineage>
        <taxon>Archaea</taxon>
        <taxon>Methanobacteriati</taxon>
        <taxon>Methanobacteriota</taxon>
        <taxon>Stenosarchaea group</taxon>
        <taxon>Halobacteria</taxon>
        <taxon>Halobacteriales</taxon>
        <taxon>Natronomonadaceae</taxon>
        <taxon>Salinirubellus</taxon>
    </lineage>
</organism>
<keyword evidence="4 7" id="KW-0547">Nucleotide-binding</keyword>
<comment type="caution">
    <text evidence="7">Lacks conserved residue(s) required for the propagation of feature annotation.</text>
</comment>
<evidence type="ECO:0000313" key="8">
    <source>
        <dbReference type="EMBL" id="UWM55742.1"/>
    </source>
</evidence>
<dbReference type="Proteomes" id="UP001057580">
    <property type="component" value="Chromosome"/>
</dbReference>
<dbReference type="GO" id="GO:0042274">
    <property type="term" value="P:ribosomal small subunit biogenesis"/>
    <property type="evidence" value="ECO:0007669"/>
    <property type="project" value="UniProtKB-UniRule"/>
</dbReference>
<proteinExistence type="inferred from homology"/>
<keyword evidence="6 7" id="KW-0067">ATP-binding</keyword>
<dbReference type="GO" id="GO:0004017">
    <property type="term" value="F:AMP kinase activity"/>
    <property type="evidence" value="ECO:0007669"/>
    <property type="project" value="UniProtKB-UniRule"/>
</dbReference>
<evidence type="ECO:0000256" key="7">
    <source>
        <dbReference type="HAMAP-Rule" id="MF_00039"/>
    </source>
</evidence>
<gene>
    <name evidence="8" type="ORF">N0B31_05515</name>
</gene>
<dbReference type="PANTHER" id="PTHR12595:SF0">
    <property type="entry name" value="ADENYLATE KINASE ISOENZYME 6"/>
    <property type="match status" value="1"/>
</dbReference>
<feature type="binding site" evidence="7">
    <location>
        <position position="15"/>
    </location>
    <ligand>
        <name>ATP</name>
        <dbReference type="ChEBI" id="CHEBI:30616"/>
    </ligand>
</feature>
<dbReference type="InterPro" id="IPR027417">
    <property type="entry name" value="P-loop_NTPase"/>
</dbReference>
<keyword evidence="5 7" id="KW-0418">Kinase</keyword>
<dbReference type="EMBL" id="CP104003">
    <property type="protein sequence ID" value="UWM55742.1"/>
    <property type="molecule type" value="Genomic_DNA"/>
</dbReference>
<feature type="binding site" evidence="7">
    <location>
        <position position="13"/>
    </location>
    <ligand>
        <name>ATP</name>
        <dbReference type="ChEBI" id="CHEBI:30616"/>
    </ligand>
</feature>
<reference evidence="8" key="1">
    <citation type="submission" date="2022-09" db="EMBL/GenBank/DDBJ databases">
        <title>Diverse halophilic archaea isolated from saline environments.</title>
        <authorList>
            <person name="Cui H.-L."/>
        </authorList>
    </citation>
    <scope>NUCLEOTIDE SEQUENCE</scope>
    <source>
        <strain evidence="8">ZS-35-S2</strain>
    </source>
</reference>
<sequence length="184" mass="19759">MRVALTGTPGTGKTTVADRLDATVVHLNDVVRERGLTERTDEERGTLVVDVDAVADYLDEELGAEAGPVVVESHLAHLFDADQVVVLRCHPAELVERLRTREDAASHDPPKTPEMVSRSAEENAEAEALDVVLAEAVEQHGADAVYEVDTTGRDPDAVAADVRAVLAGDREPSAGTVDFTEWLL</sequence>
<dbReference type="EC" id="2.7.4.3" evidence="7"/>
<dbReference type="PANTHER" id="PTHR12595">
    <property type="entry name" value="POS9-ACTIVATING FACTOR FAP7-RELATED"/>
    <property type="match status" value="1"/>
</dbReference>
<keyword evidence="1 7" id="KW-0690">Ribosome biogenesis</keyword>
<keyword evidence="2 7" id="KW-0698">rRNA processing</keyword>
<dbReference type="Pfam" id="PF13238">
    <property type="entry name" value="AAA_18"/>
    <property type="match status" value="1"/>
</dbReference>
<evidence type="ECO:0000256" key="1">
    <source>
        <dbReference type="ARBA" id="ARBA00022517"/>
    </source>
</evidence>
<evidence type="ECO:0000256" key="6">
    <source>
        <dbReference type="ARBA" id="ARBA00022840"/>
    </source>
</evidence>
<protein>
    <recommendedName>
        <fullName evidence="7">Putative adenylate kinase</fullName>
        <shortName evidence="7">AK</shortName>
        <ecNumber evidence="7">2.7.4.3</ecNumber>
    </recommendedName>
    <alternativeName>
        <fullName evidence="7">ATP-AMP transphosphorylase</fullName>
    </alternativeName>
</protein>
<evidence type="ECO:0000256" key="4">
    <source>
        <dbReference type="ARBA" id="ARBA00022741"/>
    </source>
</evidence>
<keyword evidence="9" id="KW-1185">Reference proteome</keyword>
<comment type="subunit">
    <text evidence="7">Interacts with uS11. Not a structural component of 40S pre-ribosomes, but transiently interacts with them by binding to uS11.</text>
</comment>